<evidence type="ECO:0000313" key="5">
    <source>
        <dbReference type="Proteomes" id="UP000650424"/>
    </source>
</evidence>
<reference evidence="4 5" key="1">
    <citation type="submission" date="2020-08" db="EMBL/GenBank/DDBJ databases">
        <title>Novel species isolated from subtropical streams in China.</title>
        <authorList>
            <person name="Lu H."/>
        </authorList>
    </citation>
    <scope>NUCLEOTIDE SEQUENCE [LARGE SCALE GENOMIC DNA]</scope>
    <source>
        <strain evidence="4 5">CY18W</strain>
    </source>
</reference>
<keyword evidence="5" id="KW-1185">Reference proteome</keyword>
<proteinExistence type="predicted"/>
<protein>
    <submittedName>
        <fullName evidence="4">ABC transporter substrate-binding protein</fullName>
    </submittedName>
</protein>
<accession>A0ABR6ZNX6</accession>
<dbReference type="RefSeq" id="WP_186946822.1">
    <property type="nucleotide sequence ID" value="NZ_JACOGF010000004.1"/>
</dbReference>
<dbReference type="EMBL" id="JACOGF010000004">
    <property type="protein sequence ID" value="MBC3917562.1"/>
    <property type="molecule type" value="Genomic_DNA"/>
</dbReference>
<keyword evidence="1 2" id="KW-0732">Signal</keyword>
<evidence type="ECO:0000256" key="1">
    <source>
        <dbReference type="ARBA" id="ARBA00022729"/>
    </source>
</evidence>
<gene>
    <name evidence="4" type="ORF">H8L32_08775</name>
</gene>
<evidence type="ECO:0000313" key="4">
    <source>
        <dbReference type="EMBL" id="MBC3917562.1"/>
    </source>
</evidence>
<evidence type="ECO:0000256" key="2">
    <source>
        <dbReference type="SAM" id="SignalP"/>
    </source>
</evidence>
<dbReference type="InterPro" id="IPR001638">
    <property type="entry name" value="Solute-binding_3/MltF_N"/>
</dbReference>
<dbReference type="SUPFAM" id="SSF53850">
    <property type="entry name" value="Periplasmic binding protein-like II"/>
    <property type="match status" value="1"/>
</dbReference>
<feature type="domain" description="Solute-binding protein family 3/N-terminal" evidence="3">
    <location>
        <begin position="41"/>
        <end position="256"/>
    </location>
</feature>
<dbReference type="Proteomes" id="UP000650424">
    <property type="component" value="Unassembled WGS sequence"/>
</dbReference>
<feature type="signal peptide" evidence="2">
    <location>
        <begin position="1"/>
        <end position="27"/>
    </location>
</feature>
<name>A0ABR6ZNX6_9BURK</name>
<feature type="chain" id="PRO_5045209048" evidence="2">
    <location>
        <begin position="28"/>
        <end position="272"/>
    </location>
</feature>
<evidence type="ECO:0000259" key="3">
    <source>
        <dbReference type="Pfam" id="PF00497"/>
    </source>
</evidence>
<sequence>MKAIVMKKAWSYLLASCLCLSVSLAWGQKPVPVTLKIATGELPPYATESRADKGIALSIVRRAFELEGYKVEFTFLPWSRALAESRNGKWDGTAYWGHKPEHDISFWLSDNVITEQWVFVYRNALDFKWTQLDDLRPYRIAMIQDYTYTPEIWAMANKGVLKMEKLPNDMAALRMLMLKRVDIAPMERNVTCDLLARNFTPAEAAQLSAHPKLMTESFTTHLMLPRSLVTSADRIKAFNTGLKKLRASGEYQKLSAQVNCPQGWSGITKSGN</sequence>
<dbReference type="PANTHER" id="PTHR35936">
    <property type="entry name" value="MEMBRANE-BOUND LYTIC MUREIN TRANSGLYCOSYLASE F"/>
    <property type="match status" value="1"/>
</dbReference>
<organism evidence="4 5">
    <name type="scientific">Undibacterium hunanense</name>
    <dbReference type="NCBI Taxonomy" id="2762292"/>
    <lineage>
        <taxon>Bacteria</taxon>
        <taxon>Pseudomonadati</taxon>
        <taxon>Pseudomonadota</taxon>
        <taxon>Betaproteobacteria</taxon>
        <taxon>Burkholderiales</taxon>
        <taxon>Oxalobacteraceae</taxon>
        <taxon>Undibacterium</taxon>
    </lineage>
</organism>
<comment type="caution">
    <text evidence="4">The sequence shown here is derived from an EMBL/GenBank/DDBJ whole genome shotgun (WGS) entry which is preliminary data.</text>
</comment>
<dbReference type="PANTHER" id="PTHR35936:SF25">
    <property type="entry name" value="ABC TRANSPORTER SUBSTRATE-BINDING PROTEIN"/>
    <property type="match status" value="1"/>
</dbReference>
<dbReference type="Gene3D" id="3.40.190.10">
    <property type="entry name" value="Periplasmic binding protein-like II"/>
    <property type="match status" value="2"/>
</dbReference>
<dbReference type="Pfam" id="PF00497">
    <property type="entry name" value="SBP_bac_3"/>
    <property type="match status" value="1"/>
</dbReference>